<dbReference type="AlphaFoldDB" id="A0A4R7SSV7"/>
<dbReference type="InterPro" id="IPR018775">
    <property type="entry name" value="RlaP"/>
</dbReference>
<evidence type="ECO:0000313" key="2">
    <source>
        <dbReference type="Proteomes" id="UP000295662"/>
    </source>
</evidence>
<dbReference type="PANTHER" id="PTHR34817">
    <property type="entry name" value="NUCLEOTIDYLTRANSFERASE"/>
    <property type="match status" value="1"/>
</dbReference>
<dbReference type="Pfam" id="PF10127">
    <property type="entry name" value="RlaP"/>
    <property type="match status" value="1"/>
</dbReference>
<protein>
    <recommendedName>
        <fullName evidence="3">Nucleotidyltransferase</fullName>
    </recommendedName>
</protein>
<evidence type="ECO:0008006" key="3">
    <source>
        <dbReference type="Google" id="ProtNLM"/>
    </source>
</evidence>
<dbReference type="PANTHER" id="PTHR34817:SF2">
    <property type="entry name" value="NUCLEOTIDYLTRANSFERASE"/>
    <property type="match status" value="1"/>
</dbReference>
<proteinExistence type="predicted"/>
<comment type="caution">
    <text evidence="1">The sequence shown here is derived from an EMBL/GenBank/DDBJ whole genome shotgun (WGS) entry which is preliminary data.</text>
</comment>
<evidence type="ECO:0000313" key="1">
    <source>
        <dbReference type="EMBL" id="TDU81865.1"/>
    </source>
</evidence>
<keyword evidence="2" id="KW-1185">Reference proteome</keyword>
<name>A0A4R7SSV7_9BACT</name>
<dbReference type="RefSeq" id="WP_133793778.1">
    <property type="nucleotide sequence ID" value="NZ_SOCA01000001.1"/>
</dbReference>
<dbReference type="Proteomes" id="UP000295662">
    <property type="component" value="Unassembled WGS sequence"/>
</dbReference>
<reference evidence="1 2" key="1">
    <citation type="submission" date="2019-03" db="EMBL/GenBank/DDBJ databases">
        <title>Genomic Encyclopedia of Archaeal and Bacterial Type Strains, Phase II (KMG-II): from individual species to whole genera.</title>
        <authorList>
            <person name="Goeker M."/>
        </authorList>
    </citation>
    <scope>NUCLEOTIDE SEQUENCE [LARGE SCALE GENOMIC DNA]</scope>
    <source>
        <strain evidence="1 2">ATCC 25309</strain>
    </source>
</reference>
<gene>
    <name evidence="1" type="ORF">EI77_01177</name>
</gene>
<accession>A0A4R7SSV7</accession>
<organism evidence="1 2">
    <name type="scientific">Prosthecobacter fusiformis</name>
    <dbReference type="NCBI Taxonomy" id="48464"/>
    <lineage>
        <taxon>Bacteria</taxon>
        <taxon>Pseudomonadati</taxon>
        <taxon>Verrucomicrobiota</taxon>
        <taxon>Verrucomicrobiia</taxon>
        <taxon>Verrucomicrobiales</taxon>
        <taxon>Verrucomicrobiaceae</taxon>
        <taxon>Prosthecobacter</taxon>
    </lineage>
</organism>
<sequence>MAHQIHNIHAGTQVVTCVNVYGSNHGLVHPRGAVGIVTRTPCGDETKYLIRFPDGFDAAMTSDEFEVLKHFKDRLESPTAMDFEFEPHVIYRCITGSRAYGLDTETSDTDLRGIYLAPAKLQWSLYGTPEQFEDNATQSCYWELQKFLVMALKANPNILECLYSPLVEKSTPIADELLAIRDRFLSQMIFQTFNGYALSQFKKIEQDLRNQGQVRWKHAMHLLRLLITGATALREGTVVVQAGAQREKLLAVKRGEYTWDEVNDWRQALHRDFEQALMKSPLPERPDYEAANQLLISARFQKAGLES</sequence>
<dbReference type="OrthoDB" id="569183at2"/>
<dbReference type="EMBL" id="SOCA01000001">
    <property type="protein sequence ID" value="TDU81865.1"/>
    <property type="molecule type" value="Genomic_DNA"/>
</dbReference>